<organism evidence="1">
    <name type="scientific">Picea glauca</name>
    <name type="common">White spruce</name>
    <name type="synonym">Pinus glauca</name>
    <dbReference type="NCBI Taxonomy" id="3330"/>
    <lineage>
        <taxon>Eukaryota</taxon>
        <taxon>Viridiplantae</taxon>
        <taxon>Streptophyta</taxon>
        <taxon>Embryophyta</taxon>
        <taxon>Tracheophyta</taxon>
        <taxon>Spermatophyta</taxon>
        <taxon>Pinopsida</taxon>
        <taxon>Pinidae</taxon>
        <taxon>Conifers I</taxon>
        <taxon>Pinales</taxon>
        <taxon>Pinaceae</taxon>
        <taxon>Picea</taxon>
    </lineage>
</organism>
<geneLocation type="mitochondrion" evidence="1"/>
<protein>
    <submittedName>
        <fullName evidence="1">Uncharacterized protein</fullName>
    </submittedName>
</protein>
<accession>A0A117NHT1</accession>
<evidence type="ECO:0000313" key="1">
    <source>
        <dbReference type="EMBL" id="KUM48800.1"/>
    </source>
</evidence>
<gene>
    <name evidence="1" type="ORF">ABT39_MTgene4136</name>
</gene>
<reference evidence="1" key="1">
    <citation type="journal article" date="2015" name="Genome Biol. Evol.">
        <title>Organellar Genomes of White Spruce (Picea glauca): Assembly and Annotation.</title>
        <authorList>
            <person name="Jackman S.D."/>
            <person name="Warren R.L."/>
            <person name="Gibb E.A."/>
            <person name="Vandervalk B.P."/>
            <person name="Mohamadi H."/>
            <person name="Chu J."/>
            <person name="Raymond A."/>
            <person name="Pleasance S."/>
            <person name="Coope R."/>
            <person name="Wildung M.R."/>
            <person name="Ritland C.E."/>
            <person name="Bousquet J."/>
            <person name="Jones S.J."/>
            <person name="Bohlmann J."/>
            <person name="Birol I."/>
        </authorList>
    </citation>
    <scope>NUCLEOTIDE SEQUENCE [LARGE SCALE GENOMIC DNA]</scope>
    <source>
        <tissue evidence="1">Flushing bud</tissue>
    </source>
</reference>
<comment type="caution">
    <text evidence="1">The sequence shown here is derived from an EMBL/GenBank/DDBJ whole genome shotgun (WGS) entry which is preliminary data.</text>
</comment>
<keyword evidence="1" id="KW-0496">Mitochondrion</keyword>
<dbReference type="EMBL" id="LKAM01000004">
    <property type="protein sequence ID" value="KUM48800.1"/>
    <property type="molecule type" value="Genomic_DNA"/>
</dbReference>
<sequence length="41" mass="4634">MNAIIRVGYHTLPFSTLGKEIECQPMTLLLEAPDGWGWMVD</sequence>
<dbReference type="AlphaFoldDB" id="A0A117NHT1"/>
<name>A0A117NHT1_PICGL</name>
<proteinExistence type="predicted"/>